<comment type="catalytic activity">
    <reaction evidence="14">
        <text>D-glutamate + O2 + H2O = 2-oxoglutarate + H2O2 + NH4(+)</text>
        <dbReference type="Rhea" id="RHEA:10028"/>
        <dbReference type="ChEBI" id="CHEBI:15377"/>
        <dbReference type="ChEBI" id="CHEBI:15379"/>
        <dbReference type="ChEBI" id="CHEBI:16240"/>
        <dbReference type="ChEBI" id="CHEBI:16810"/>
        <dbReference type="ChEBI" id="CHEBI:28938"/>
        <dbReference type="ChEBI" id="CHEBI:29986"/>
    </reaction>
    <physiologicalReaction direction="left-to-right" evidence="14">
        <dbReference type="Rhea" id="RHEA:10029"/>
    </physiologicalReaction>
</comment>
<evidence type="ECO:0000256" key="6">
    <source>
        <dbReference type="ARBA" id="ARBA00022630"/>
    </source>
</evidence>
<feature type="binding site" evidence="15">
    <location>
        <position position="223"/>
    </location>
    <ligand>
        <name>D-dopa</name>
        <dbReference type="ChEBI" id="CHEBI:149689"/>
    </ligand>
</feature>
<keyword evidence="5" id="KW-0963">Cytoplasm</keyword>
<evidence type="ECO:0000256" key="13">
    <source>
        <dbReference type="ARBA" id="ARBA00047522"/>
    </source>
</evidence>
<sequence length="338" mass="37540">MGRVRVAVVGAGVVGLSTALCIAECIPECSVTVFADTFSPDTVSDGAAGFVYVNKFPDTPVDRQRRWLKDTFDHLFSISNSSEASDAGVYLISGWQVFREPPSEKRPYWADVVLGFRFMSDAELEKFPQHKFGQAFTTLKCECPIYLPWLEKRFKNADGQVQPGRVTDFGQLCVNYDIIVNCSGLGSLSLAGDMDLHPVRGQILKVQAPWLKHFIRDGDGLTYIFPGISSVTLGGTRQKDDWRLTADPKDRSDMFERCCALEPSLKKSQVLTEWVGLRPTRGGLRLEKEMFQHGSRQVPIVHNYGHGGGGICLHWGTALEATQLVKECIGNRYLASNL</sequence>
<feature type="binding site" evidence="15">
    <location>
        <position position="278"/>
    </location>
    <ligand>
        <name>D-dopa</name>
        <dbReference type="ChEBI" id="CHEBI:149689"/>
    </ligand>
</feature>
<dbReference type="PROSITE" id="PS00677">
    <property type="entry name" value="DAO"/>
    <property type="match status" value="1"/>
</dbReference>
<evidence type="ECO:0000256" key="14">
    <source>
        <dbReference type="ARBA" id="ARBA00049882"/>
    </source>
</evidence>
<evidence type="ECO:0000256" key="4">
    <source>
        <dbReference type="ARBA" id="ARBA00006730"/>
    </source>
</evidence>
<gene>
    <name evidence="18" type="primary">DDO</name>
    <name evidence="18" type="ORF">AOXY_G6808</name>
</gene>
<dbReference type="GO" id="GO:0019478">
    <property type="term" value="P:D-amino acid catabolic process"/>
    <property type="evidence" value="ECO:0007669"/>
    <property type="project" value="UniProtKB-ARBA"/>
</dbReference>
<dbReference type="InterPro" id="IPR006076">
    <property type="entry name" value="FAD-dep_OxRdtase"/>
</dbReference>
<evidence type="ECO:0000256" key="10">
    <source>
        <dbReference type="ARBA" id="ARBA00044520"/>
    </source>
</evidence>
<proteinExistence type="inferred from homology"/>
<evidence type="ECO:0000313" key="19">
    <source>
        <dbReference type="Proteomes" id="UP001230051"/>
    </source>
</evidence>
<evidence type="ECO:0000256" key="5">
    <source>
        <dbReference type="ARBA" id="ARBA00022490"/>
    </source>
</evidence>
<comment type="cofactor">
    <cofactor evidence="1 15">
        <name>FAD</name>
        <dbReference type="ChEBI" id="CHEBI:57692"/>
    </cofactor>
</comment>
<evidence type="ECO:0000256" key="7">
    <source>
        <dbReference type="ARBA" id="ARBA00022827"/>
    </source>
</evidence>
<accession>A0AAD8GCV1</accession>
<dbReference type="GO" id="GO:0006533">
    <property type="term" value="P:L-aspartate catabolic process"/>
    <property type="evidence" value="ECO:0007669"/>
    <property type="project" value="TreeGrafter"/>
</dbReference>
<organism evidence="18 19">
    <name type="scientific">Acipenser oxyrinchus oxyrinchus</name>
    <dbReference type="NCBI Taxonomy" id="40147"/>
    <lineage>
        <taxon>Eukaryota</taxon>
        <taxon>Metazoa</taxon>
        <taxon>Chordata</taxon>
        <taxon>Craniata</taxon>
        <taxon>Vertebrata</taxon>
        <taxon>Euteleostomi</taxon>
        <taxon>Actinopterygii</taxon>
        <taxon>Chondrostei</taxon>
        <taxon>Acipenseriformes</taxon>
        <taxon>Acipenseridae</taxon>
        <taxon>Acipenser</taxon>
    </lineage>
</organism>
<dbReference type="Gene3D" id="3.30.9.10">
    <property type="entry name" value="D-Amino Acid Oxidase, subunit A, domain 2"/>
    <property type="match status" value="1"/>
</dbReference>
<comment type="caution">
    <text evidence="18">The sequence shown here is derived from an EMBL/GenBank/DDBJ whole genome shotgun (WGS) entry which is preliminary data.</text>
</comment>
<dbReference type="InterPro" id="IPR006181">
    <property type="entry name" value="D-amino_acid_oxidase_CS"/>
</dbReference>
<feature type="signal peptide" evidence="16">
    <location>
        <begin position="1"/>
        <end position="19"/>
    </location>
</feature>
<evidence type="ECO:0000256" key="8">
    <source>
        <dbReference type="ARBA" id="ARBA00023002"/>
    </source>
</evidence>
<dbReference type="GO" id="GO:0005782">
    <property type="term" value="C:peroxisomal matrix"/>
    <property type="evidence" value="ECO:0007669"/>
    <property type="project" value="UniProtKB-SubCell"/>
</dbReference>
<keyword evidence="9" id="KW-0576">Peroxisome</keyword>
<keyword evidence="8" id="KW-0560">Oxidoreductase</keyword>
<comment type="subcellular location">
    <subcellularLocation>
        <location evidence="3">Cytoplasm</location>
        <location evidence="3">Cytosol</location>
    </subcellularLocation>
    <subcellularLocation>
        <location evidence="2">Peroxisome matrix</location>
    </subcellularLocation>
</comment>
<evidence type="ECO:0000256" key="9">
    <source>
        <dbReference type="ARBA" id="ARBA00023140"/>
    </source>
</evidence>
<feature type="binding site" evidence="15">
    <location>
        <position position="308"/>
    </location>
    <ligand>
        <name>D-dopa</name>
        <dbReference type="ChEBI" id="CHEBI:149689"/>
    </ligand>
</feature>
<dbReference type="SUPFAM" id="SSF54373">
    <property type="entry name" value="FAD-linked reductases, C-terminal domain"/>
    <property type="match status" value="1"/>
</dbReference>
<dbReference type="InterPro" id="IPR023209">
    <property type="entry name" value="DAO"/>
</dbReference>
<keyword evidence="7 15" id="KW-0274">FAD</keyword>
<keyword evidence="6" id="KW-0285">Flavoprotein</keyword>
<evidence type="ECO:0000313" key="18">
    <source>
        <dbReference type="EMBL" id="KAK1171878.1"/>
    </source>
</evidence>
<dbReference type="AlphaFoldDB" id="A0AAD8GCV1"/>
<dbReference type="GO" id="GO:0071949">
    <property type="term" value="F:FAD binding"/>
    <property type="evidence" value="ECO:0007669"/>
    <property type="project" value="InterPro"/>
</dbReference>
<reference evidence="18" key="1">
    <citation type="submission" date="2022-02" db="EMBL/GenBank/DDBJ databases">
        <title>Atlantic sturgeon de novo genome assembly.</title>
        <authorList>
            <person name="Stock M."/>
            <person name="Klopp C."/>
            <person name="Guiguen Y."/>
            <person name="Cabau C."/>
            <person name="Parinello H."/>
            <person name="Santidrian Yebra-Pimentel E."/>
            <person name="Kuhl H."/>
            <person name="Dirks R.P."/>
            <person name="Guessner J."/>
            <person name="Wuertz S."/>
            <person name="Du K."/>
            <person name="Schartl M."/>
        </authorList>
    </citation>
    <scope>NUCLEOTIDE SEQUENCE</scope>
    <source>
        <strain evidence="18">STURGEONOMICS-FGT-2020</strain>
        <tissue evidence="18">Whole blood</tissue>
    </source>
</reference>
<feature type="chain" id="PRO_5041959428" description="D-aspartate oxidase" evidence="16">
    <location>
        <begin position="20"/>
        <end position="338"/>
    </location>
</feature>
<comment type="catalytic activity">
    <reaction evidence="13">
        <text>D-aspartate + O2 + H2O = oxaloacetate + H2O2 + NH4(+)</text>
        <dbReference type="Rhea" id="RHEA:12512"/>
        <dbReference type="ChEBI" id="CHEBI:15377"/>
        <dbReference type="ChEBI" id="CHEBI:15379"/>
        <dbReference type="ChEBI" id="CHEBI:16240"/>
        <dbReference type="ChEBI" id="CHEBI:16452"/>
        <dbReference type="ChEBI" id="CHEBI:28938"/>
        <dbReference type="ChEBI" id="CHEBI:29990"/>
        <dbReference type="EC" id="1.4.3.1"/>
    </reaction>
    <physiologicalReaction direction="left-to-right" evidence="13">
        <dbReference type="Rhea" id="RHEA:12513"/>
    </physiologicalReaction>
</comment>
<evidence type="ECO:0000256" key="11">
    <source>
        <dbReference type="ARBA" id="ARBA00044541"/>
    </source>
</evidence>
<evidence type="ECO:0000256" key="1">
    <source>
        <dbReference type="ARBA" id="ARBA00001974"/>
    </source>
</evidence>
<keyword evidence="16" id="KW-0732">Signal</keyword>
<comment type="function">
    <text evidence="12">Selectively catalyzes the oxidative deamination of acidic amino acids. Suppresses the level of D-aspartate in the brain, an amino acid that can act as an agonist for glutamate receptors. Protects the organism from the toxicity of D-amino acids. May also function in the intestine.</text>
</comment>
<dbReference type="PANTHER" id="PTHR11530:SF11">
    <property type="entry name" value="D-ASPARTATE OXIDASE"/>
    <property type="match status" value="1"/>
</dbReference>
<dbReference type="GO" id="GO:0005829">
    <property type="term" value="C:cytosol"/>
    <property type="evidence" value="ECO:0007669"/>
    <property type="project" value="UniProtKB-SubCell"/>
</dbReference>
<dbReference type="PIRSF" id="PIRSF000189">
    <property type="entry name" value="D-aa_oxidase"/>
    <property type="match status" value="1"/>
</dbReference>
<feature type="domain" description="FAD dependent oxidoreductase" evidence="17">
    <location>
        <begin position="5"/>
        <end position="324"/>
    </location>
</feature>
<dbReference type="FunFam" id="3.30.9.10:FF:000004">
    <property type="entry name" value="D-amino-acid oxidase"/>
    <property type="match status" value="1"/>
</dbReference>
<dbReference type="Gene3D" id="3.40.50.720">
    <property type="entry name" value="NAD(P)-binding Rossmann-like Domain"/>
    <property type="match status" value="1"/>
</dbReference>
<dbReference type="PANTHER" id="PTHR11530">
    <property type="entry name" value="D-AMINO ACID OXIDASE"/>
    <property type="match status" value="1"/>
</dbReference>
<dbReference type="SUPFAM" id="SSF51971">
    <property type="entry name" value="Nucleotide-binding domain"/>
    <property type="match status" value="1"/>
</dbReference>
<dbReference type="GO" id="GO:0008445">
    <property type="term" value="F:D-aspartate oxidase activity"/>
    <property type="evidence" value="ECO:0007669"/>
    <property type="project" value="UniProtKB-EC"/>
</dbReference>
<evidence type="ECO:0000256" key="2">
    <source>
        <dbReference type="ARBA" id="ARBA00004253"/>
    </source>
</evidence>
<evidence type="ECO:0000259" key="17">
    <source>
        <dbReference type="Pfam" id="PF01266"/>
    </source>
</evidence>
<protein>
    <recommendedName>
        <fullName evidence="11">D-aspartate oxidase</fullName>
        <ecNumber evidence="10">1.4.3.1</ecNumber>
    </recommendedName>
</protein>
<evidence type="ECO:0000256" key="3">
    <source>
        <dbReference type="ARBA" id="ARBA00004514"/>
    </source>
</evidence>
<dbReference type="EC" id="1.4.3.1" evidence="10"/>
<evidence type="ECO:0000256" key="15">
    <source>
        <dbReference type="PIRSR" id="PIRSR000189-1"/>
    </source>
</evidence>
<comment type="similarity">
    <text evidence="4">Belongs to the DAMOX/DASOX family.</text>
</comment>
<dbReference type="Proteomes" id="UP001230051">
    <property type="component" value="Unassembled WGS sequence"/>
</dbReference>
<evidence type="ECO:0000256" key="12">
    <source>
        <dbReference type="ARBA" id="ARBA00046214"/>
    </source>
</evidence>
<keyword evidence="19" id="KW-1185">Reference proteome</keyword>
<dbReference type="EMBL" id="JAGXEW010000005">
    <property type="protein sequence ID" value="KAK1171878.1"/>
    <property type="molecule type" value="Genomic_DNA"/>
</dbReference>
<name>A0AAD8GCV1_ACIOX</name>
<feature type="binding site" evidence="15">
    <location>
        <position position="166"/>
    </location>
    <ligand>
        <name>FAD</name>
        <dbReference type="ChEBI" id="CHEBI:57692"/>
    </ligand>
</feature>
<evidence type="ECO:0000256" key="16">
    <source>
        <dbReference type="SAM" id="SignalP"/>
    </source>
</evidence>
<dbReference type="Pfam" id="PF01266">
    <property type="entry name" value="DAO"/>
    <property type="match status" value="1"/>
</dbReference>